<dbReference type="Pfam" id="PF12784">
    <property type="entry name" value="PDDEXK_2"/>
    <property type="match status" value="1"/>
</dbReference>
<organism evidence="1 2">
    <name type="scientific">Raineya orbicola</name>
    <dbReference type="NCBI Taxonomy" id="2016530"/>
    <lineage>
        <taxon>Bacteria</taxon>
        <taxon>Pseudomonadati</taxon>
        <taxon>Bacteroidota</taxon>
        <taxon>Cytophagia</taxon>
        <taxon>Cytophagales</taxon>
        <taxon>Raineyaceae</taxon>
        <taxon>Raineya</taxon>
    </lineage>
</organism>
<accession>A0A2N3IKG9</accession>
<dbReference type="InterPro" id="IPR010106">
    <property type="entry name" value="RpnA"/>
</dbReference>
<name>A0A2N3IKG9_9BACT</name>
<comment type="caution">
    <text evidence="1">The sequence shown here is derived from an EMBL/GenBank/DDBJ whole genome shotgun (WGS) entry which is preliminary data.</text>
</comment>
<evidence type="ECO:0000313" key="2">
    <source>
        <dbReference type="Proteomes" id="UP000233387"/>
    </source>
</evidence>
<reference evidence="1 2" key="1">
    <citation type="submission" date="2017-06" db="EMBL/GenBank/DDBJ databases">
        <title>Raineya orbicola gen. nov., sp. nov. a slightly thermophilic bacterium of the phylum Bacteroidetes and the description of Raineyaceae fam. nov.</title>
        <authorList>
            <person name="Albuquerque L."/>
            <person name="Polonia A.R.M."/>
            <person name="Barroso C."/>
            <person name="Froufe H.J.C."/>
            <person name="Lage O."/>
            <person name="Lobo-Da-Cunha A."/>
            <person name="Egas C."/>
            <person name="Da Costa M.S."/>
        </authorList>
    </citation>
    <scope>NUCLEOTIDE SEQUENCE [LARGE SCALE GENOMIC DNA]</scope>
    <source>
        <strain evidence="1 2">SPSPC-11</strain>
    </source>
</reference>
<dbReference type="PANTHER" id="PTHR41317:SF1">
    <property type="entry name" value="PD-(D_E)XK NUCLEASE FAMILY TRANSPOSASE"/>
    <property type="match status" value="1"/>
</dbReference>
<gene>
    <name evidence="1" type="ORF">Rain11_0175</name>
</gene>
<dbReference type="OrthoDB" id="9803508at2"/>
<dbReference type="AlphaFoldDB" id="A0A2N3IKG9"/>
<keyword evidence="2" id="KW-1185">Reference proteome</keyword>
<dbReference type="NCBIfam" id="TIGR01784">
    <property type="entry name" value="T_den_put_tspse"/>
    <property type="match status" value="1"/>
</dbReference>
<proteinExistence type="predicted"/>
<protein>
    <recommendedName>
        <fullName evidence="3">Transposase</fullName>
    </recommendedName>
</protein>
<dbReference type="RefSeq" id="WP_101357439.1">
    <property type="nucleotide sequence ID" value="NZ_NKXO01000002.1"/>
</dbReference>
<evidence type="ECO:0008006" key="3">
    <source>
        <dbReference type="Google" id="ProtNLM"/>
    </source>
</evidence>
<evidence type="ECO:0000313" key="1">
    <source>
        <dbReference type="EMBL" id="PKQ70829.1"/>
    </source>
</evidence>
<sequence length="286" mass="33132">MQFADVKNDIAFRKIFGNESKKQILISFLNAVLGLEGGRKIADVQILNPYQVPIVLGAKSTVLDVKARDEAGKEYIVEMQVTDKIGFAQRVVYYSAKSYISQLNAKEEYYELKPIIFIGILDFTFLDTSHYLSRHLILDEKTQEHKLKDLEFNFIELPKFNKTEKELKTLTEKWVFFIKNAENLEVVPESVDDEGLKIAYLEADKHLWSKKDLEAYEYARMRETDEKTEKMKAEQVGFQKGMEKGVEKNKIETALKAIQKGLDNEFIKELTGLSVQEIENLRSQKR</sequence>
<dbReference type="Proteomes" id="UP000233387">
    <property type="component" value="Unassembled WGS sequence"/>
</dbReference>
<dbReference type="EMBL" id="NKXO01000002">
    <property type="protein sequence ID" value="PKQ70829.1"/>
    <property type="molecule type" value="Genomic_DNA"/>
</dbReference>
<dbReference type="PANTHER" id="PTHR41317">
    <property type="entry name" value="PD-(D_E)XK NUCLEASE FAMILY TRANSPOSASE"/>
    <property type="match status" value="1"/>
</dbReference>